<dbReference type="FunFam" id="2.60.120.260:FF:000041">
    <property type="entry name" value="Reelin"/>
    <property type="match status" value="1"/>
</dbReference>
<dbReference type="Pfam" id="PF21471">
    <property type="entry name" value="Reelin_subrepeat-B"/>
    <property type="match status" value="8"/>
</dbReference>
<dbReference type="FunFam" id="2.60.120.260:FF:000053">
    <property type="entry name" value="Reelin"/>
    <property type="match status" value="1"/>
</dbReference>
<dbReference type="GO" id="GO:0046872">
    <property type="term" value="F:metal ion binding"/>
    <property type="evidence" value="ECO:0007669"/>
    <property type="project" value="UniProtKB-KW"/>
</dbReference>
<sequence length="1599" mass="176039">MAVARASLGGILGCVVLSLALGSSNVDFGAPPGSFYPRFNPFFFLCTHHAEMEGAGVAEGGGEVLLTLQITGNPSSYTPGQEYQVTISTSVPFDGLLLTGLYTSTPVQSAPIPAPAAFGFGVIPDRQFAGTQFVCSVVASHVSHQPSTSFSFVWIAPPPGTGCVNFLATATHRGQIIFKDALAQQLCEQGAPTETPLKPNLVELHAKHAVLRDDFDSNIPEELDSNIWSECSNCEVGEQCGVLLHGRAVTFCEHFGERELTTVPLNTSTALVLQFALGSGSCRFSYSDPSITVSYSLSGNANTSDDWITLEKIRAPTNSSTVVHLVPLPHSSRGEAVRLRWSQETPHGPEGYESCWGLDNVLLVNSAHRVPLIEDNLDPLDTSNWLFFPGATIKHACQSEGNALYFHGGEGVGRSFASTRDIDLHREEGRSYWEEDFETPPLNWDIEGAMYGTKCGEIESGAALVFEKEGRRRVCTPYLDTTSYGNLRFHFTMGGGDCDPGESHENDVVLFGRSEGRRERVVLDTLPYSSYRSPSVVSVALPSELQTPVTQFCLEQRSHGGANRHVWAVDFMQLLPVLPGTHTHVAQFSINLGCGSYQPANSVSLEFSTNLGRSWSLLHTECLPELCAGPHLPHSTIYSSDNYSGWTRISIPLPNAALTETTQFRWKQTGTGTGTGNMWAIDNVYIGPACLRFCSGRGHCSRTGCKCDPGFSGPACELASQTFPAFLAEGFSSPRLSSYHSFSSLRGAEVSFGCGVLASGKALVFNRDGRRHLVTAPLDSSQARYLQFTLRLGSRSILSSCPAPDQPGEGVLLHYSSDNGITWTLLRHYAYQGFHEPRIVSVELPSGARKFGVQFRWWQPYHSGRSRDVWALDEISMTSVLFNTISLDFSNVLDVTQSLGFYLGNVQPYCQHDWTLSFSGEPSPGFSIRYVETQSMQIGASYSLQFSLVMGCGRDPSPHIDTQVRLEFSTNHGLTWHLVKEACLPGMPSCSEFTAPSVYHPSEFKDWRRVTLSLPQKTWSSATRFRWIQNYYGEQDEWALDDIYIGQQCPNMCHGHGWCDHGHCRCEEGFSGQDCQPSSPLSSSVLSDFESQDALLATWQEVIGGEVVAPDMGCGVVSSGSSLYFSKAGLRELVSWDLDTEWAEFVQFYLRVGGDWAECNQADSREEGVLLQYSNDGGISWGLIAEMYFTDFTKPRFVHYELPLASKTPSTRFRWWQPLHSGEGYDQWAIDDVIILSEREKHIIPMANPTLPQNFYEKPAFDYPLNQMSVWLMLGNEGMERDNNSSFCAPTPSAMVFGRSDGDRVAVTRDLALRPGYTLQFKLNIGCESEFSASAPVLLQYSHDAGRTWALVREGCYPGTPGTGVCEGSGRELREPTVYNTGDYEQWTRITVVIPRNVAASKTRFRWFQESSVYRDAPAFALDGVYISEPCPNHCGGHGDCISGVCFCDMGFTVEQDSCVPSVASPTELTEGFEGKLSPLWQSISGGQIGGGCGIIGEGKALYFSSAGRREARTAPLDTTNTRLAQFYIRIGSKSLGPTCTRPRSRNEGVIVQFSTNNGIQWQFLRELDFSSFLEPQVVTIELPPPAKTPYTVFRQQFF</sequence>
<dbReference type="GO" id="GO:0007417">
    <property type="term" value="P:central nervous system development"/>
    <property type="evidence" value="ECO:0007669"/>
    <property type="project" value="InterPro"/>
</dbReference>
<dbReference type="FunFam" id="2.60.120.260:FF:000057">
    <property type="entry name" value="Reelin"/>
    <property type="match status" value="1"/>
</dbReference>
<feature type="domain" description="Reelin" evidence="18">
    <location>
        <begin position="31"/>
        <end position="199"/>
    </location>
</feature>
<dbReference type="InterPro" id="IPR034968">
    <property type="entry name" value="Reelin"/>
</dbReference>
<dbReference type="FunFam" id="2.60.120.260:FF:000003">
    <property type="entry name" value="Reelin"/>
    <property type="match status" value="1"/>
</dbReference>
<name>A0A0S7EYS5_9TELE</name>
<keyword evidence="3" id="KW-0964">Secreted</keyword>
<evidence type="ECO:0000256" key="11">
    <source>
        <dbReference type="ARBA" id="ARBA00022837"/>
    </source>
</evidence>
<keyword evidence="11" id="KW-0106">Calcium</keyword>
<dbReference type="PROSITE" id="PS00022">
    <property type="entry name" value="EGF_1"/>
    <property type="match status" value="2"/>
</dbReference>
<comment type="subunit">
    <text evidence="15">Oligomer of disulfide-linked homodimers.</text>
</comment>
<comment type="subcellular location">
    <subcellularLocation>
        <location evidence="1">Secreted</location>
        <location evidence="1">Extracellular space</location>
        <location evidence="1">Extracellular matrix</location>
    </subcellularLocation>
</comment>
<dbReference type="InterPro" id="IPR002861">
    <property type="entry name" value="Reeler_dom"/>
</dbReference>
<dbReference type="PANTHER" id="PTHR11841">
    <property type="entry name" value="REELIN"/>
    <property type="match status" value="1"/>
</dbReference>
<keyword evidence="10" id="KW-0862">Zinc</keyword>
<dbReference type="GO" id="GO:0070325">
    <property type="term" value="F:lipoprotein particle receptor binding"/>
    <property type="evidence" value="ECO:0007669"/>
    <property type="project" value="InterPro"/>
</dbReference>
<evidence type="ECO:0000313" key="19">
    <source>
        <dbReference type="EMBL" id="JAO07443.1"/>
    </source>
</evidence>
<evidence type="ECO:0000256" key="14">
    <source>
        <dbReference type="ARBA" id="ARBA00023900"/>
    </source>
</evidence>
<dbReference type="InterPro" id="IPR049419">
    <property type="entry name" value="Reelin_subrepeat-B"/>
</dbReference>
<dbReference type="InterPro" id="IPR036278">
    <property type="entry name" value="Sialidase_sf"/>
</dbReference>
<dbReference type="EMBL" id="GBYX01474217">
    <property type="protein sequence ID" value="JAO07443.1"/>
    <property type="molecule type" value="Transcribed_RNA"/>
</dbReference>
<feature type="chain" id="PRO_5007431656" description="Reelin" evidence="17">
    <location>
        <begin position="23"/>
        <end position="1599"/>
    </location>
</feature>
<dbReference type="GO" id="GO:0001764">
    <property type="term" value="P:neuron migration"/>
    <property type="evidence" value="ECO:0007669"/>
    <property type="project" value="InterPro"/>
</dbReference>
<evidence type="ECO:0000256" key="5">
    <source>
        <dbReference type="ARBA" id="ARBA00022670"/>
    </source>
</evidence>
<dbReference type="PANTHER" id="PTHR11841:SF1">
    <property type="entry name" value="REELIN"/>
    <property type="match status" value="1"/>
</dbReference>
<evidence type="ECO:0000256" key="15">
    <source>
        <dbReference type="ARBA" id="ARBA00044961"/>
    </source>
</evidence>
<dbReference type="InterPro" id="IPR000742">
    <property type="entry name" value="EGF"/>
</dbReference>
<dbReference type="PROSITE" id="PS01186">
    <property type="entry name" value="EGF_2"/>
    <property type="match status" value="2"/>
</dbReference>
<evidence type="ECO:0000256" key="13">
    <source>
        <dbReference type="ARBA" id="ARBA00023773"/>
    </source>
</evidence>
<dbReference type="CDD" id="cd10045">
    <property type="entry name" value="Reelin_repeat_1_subrepeat_2"/>
    <property type="match status" value="1"/>
</dbReference>
<keyword evidence="5" id="KW-0645">Protease</keyword>
<evidence type="ECO:0000256" key="16">
    <source>
        <dbReference type="ARBA" id="ARBA00046064"/>
    </source>
</evidence>
<dbReference type="Gene3D" id="2.60.40.4060">
    <property type="entry name" value="Reeler domain"/>
    <property type="match status" value="1"/>
</dbReference>
<evidence type="ECO:0000256" key="9">
    <source>
        <dbReference type="ARBA" id="ARBA00022825"/>
    </source>
</evidence>
<dbReference type="GO" id="GO:0005615">
    <property type="term" value="C:extracellular space"/>
    <property type="evidence" value="ECO:0007669"/>
    <property type="project" value="TreeGrafter"/>
</dbReference>
<dbReference type="FunFam" id="2.60.120.260:FF:000028">
    <property type="entry name" value="Reelin"/>
    <property type="match status" value="1"/>
</dbReference>
<gene>
    <name evidence="19" type="primary">RELN</name>
</gene>
<dbReference type="GO" id="GO:0043005">
    <property type="term" value="C:neuron projection"/>
    <property type="evidence" value="ECO:0007669"/>
    <property type="project" value="TreeGrafter"/>
</dbReference>
<dbReference type="SUPFAM" id="SSF50939">
    <property type="entry name" value="Sialidases"/>
    <property type="match status" value="2"/>
</dbReference>
<dbReference type="EMBL" id="GBYX01474227">
    <property type="protein sequence ID" value="JAO07433.1"/>
    <property type="molecule type" value="Transcribed_RNA"/>
</dbReference>
<feature type="signal peptide" evidence="17">
    <location>
        <begin position="1"/>
        <end position="22"/>
    </location>
</feature>
<comment type="function">
    <text evidence="16">Extracellular matrix serine protease secreted by pioneer neurons that plays a role in layering of neurons in the cerebral cortex and cerebellum by coordinating cell positioning during neurodevelopment. Regulates microtubule function in neurons and neuronal migration. Binding to the extracellular domains of lipoprotein receptors VLDLR and LRP8/APOER2 induces tyrosine phosphorylation of DAB1 and modulation of TAU phosphorylation. Affects migration of sympathetic preganglionic neurons in the spinal cord, where it seems to act as a barrier to neuronal migration. Enzymatic activity is important for the modulation of cell adhesion.</text>
</comment>
<dbReference type="GO" id="GO:0008236">
    <property type="term" value="F:serine-type peptidase activity"/>
    <property type="evidence" value="ECO:0007669"/>
    <property type="project" value="UniProtKB-KW"/>
</dbReference>
<evidence type="ECO:0000256" key="2">
    <source>
        <dbReference type="ARBA" id="ARBA00022473"/>
    </source>
</evidence>
<protein>
    <recommendedName>
        <fullName evidence="14">Reelin</fullName>
    </recommendedName>
</protein>
<dbReference type="SMART" id="SM00181">
    <property type="entry name" value="EGF"/>
    <property type="match status" value="3"/>
</dbReference>
<evidence type="ECO:0000256" key="4">
    <source>
        <dbReference type="ARBA" id="ARBA00022530"/>
    </source>
</evidence>
<dbReference type="FunFam" id="2.60.120.260:FF:000044">
    <property type="entry name" value="Reelin"/>
    <property type="match status" value="1"/>
</dbReference>
<evidence type="ECO:0000256" key="8">
    <source>
        <dbReference type="ARBA" id="ARBA00022801"/>
    </source>
</evidence>
<reference evidence="19" key="1">
    <citation type="submission" date="2014-12" db="EMBL/GenBank/DDBJ databases">
        <title>Parallel Evolution in Life History Adaptation Evident in the Tissue-Specific Poeciliopsis prolifica transcriptome.</title>
        <authorList>
            <person name="Jue N.K."/>
            <person name="Foley R.J."/>
            <person name="Obergfell C."/>
            <person name="Reznick D.N."/>
            <person name="O'Neill R.J."/>
            <person name="O'Neill M.J."/>
        </authorList>
    </citation>
    <scope>NUCLEOTIDE SEQUENCE</scope>
</reference>
<keyword evidence="8" id="KW-0378">Hydrolase</keyword>
<dbReference type="GO" id="GO:0006508">
    <property type="term" value="P:proteolysis"/>
    <property type="evidence" value="ECO:0007669"/>
    <property type="project" value="UniProtKB-KW"/>
</dbReference>
<dbReference type="InterPro" id="IPR042307">
    <property type="entry name" value="Reeler_sf"/>
</dbReference>
<evidence type="ECO:0000259" key="18">
    <source>
        <dbReference type="PROSITE" id="PS51019"/>
    </source>
</evidence>
<keyword evidence="2" id="KW-0217">Developmental protein</keyword>
<keyword evidence="4" id="KW-0272">Extracellular matrix</keyword>
<keyword evidence="7 17" id="KW-0732">Signal</keyword>
<evidence type="ECO:0000256" key="1">
    <source>
        <dbReference type="ARBA" id="ARBA00004498"/>
    </source>
</evidence>
<organism evidence="19">
    <name type="scientific">Poeciliopsis prolifica</name>
    <name type="common">blackstripe livebearer</name>
    <dbReference type="NCBI Taxonomy" id="188132"/>
    <lineage>
        <taxon>Eukaryota</taxon>
        <taxon>Metazoa</taxon>
        <taxon>Chordata</taxon>
        <taxon>Craniata</taxon>
        <taxon>Vertebrata</taxon>
        <taxon>Euteleostomi</taxon>
        <taxon>Actinopterygii</taxon>
        <taxon>Neopterygii</taxon>
        <taxon>Teleostei</taxon>
        <taxon>Neoteleostei</taxon>
        <taxon>Acanthomorphata</taxon>
        <taxon>Ovalentaria</taxon>
        <taxon>Atherinomorphae</taxon>
        <taxon>Cyprinodontiformes</taxon>
        <taxon>Poeciliidae</taxon>
        <taxon>Poeciliinae</taxon>
        <taxon>Poeciliopsis</taxon>
    </lineage>
</organism>
<dbReference type="CDD" id="cd10046">
    <property type="entry name" value="Reelin_repeat_2_subrepeat_2"/>
    <property type="match status" value="1"/>
</dbReference>
<evidence type="ECO:0000256" key="6">
    <source>
        <dbReference type="ARBA" id="ARBA00022723"/>
    </source>
</evidence>
<dbReference type="GO" id="GO:0007155">
    <property type="term" value="P:cell adhesion"/>
    <property type="evidence" value="ECO:0007669"/>
    <property type="project" value="UniProtKB-KW"/>
</dbReference>
<dbReference type="CDD" id="cd10038">
    <property type="entry name" value="Reelin_repeat_2_subrepeat_1"/>
    <property type="match status" value="1"/>
</dbReference>
<proteinExistence type="inferred from homology"/>
<accession>A0A0S7EYS5</accession>
<keyword evidence="6" id="KW-0479">Metal-binding</keyword>
<dbReference type="CDD" id="cd10036">
    <property type="entry name" value="Reelin_subrepeat_Nt"/>
    <property type="match status" value="1"/>
</dbReference>
<dbReference type="CDD" id="cd08544">
    <property type="entry name" value="Reeler"/>
    <property type="match status" value="1"/>
</dbReference>
<dbReference type="Pfam" id="PF02014">
    <property type="entry name" value="Reeler"/>
    <property type="match status" value="1"/>
</dbReference>
<evidence type="ECO:0000256" key="17">
    <source>
        <dbReference type="SAM" id="SignalP"/>
    </source>
</evidence>
<keyword evidence="9" id="KW-0720">Serine protease</keyword>
<evidence type="ECO:0000256" key="10">
    <source>
        <dbReference type="ARBA" id="ARBA00022833"/>
    </source>
</evidence>
<keyword evidence="12" id="KW-0130">Cell adhesion</keyword>
<dbReference type="PROSITE" id="PS51019">
    <property type="entry name" value="REELIN"/>
    <property type="match status" value="1"/>
</dbReference>
<evidence type="ECO:0000256" key="12">
    <source>
        <dbReference type="ARBA" id="ARBA00022889"/>
    </source>
</evidence>
<dbReference type="CDD" id="cd10039">
    <property type="entry name" value="Reelin_repeat_3_subrepeat_1"/>
    <property type="match status" value="1"/>
</dbReference>
<dbReference type="CDD" id="cd10037">
    <property type="entry name" value="Reelin_repeat_1_subrepeat_1"/>
    <property type="match status" value="1"/>
</dbReference>
<dbReference type="Gene3D" id="2.60.120.260">
    <property type="entry name" value="Galactose-binding domain-like"/>
    <property type="match status" value="9"/>
</dbReference>
<comment type="similarity">
    <text evidence="13">Belongs to the reelin family.</text>
</comment>
<evidence type="ECO:0000256" key="7">
    <source>
        <dbReference type="ARBA" id="ARBA00022729"/>
    </source>
</evidence>
<evidence type="ECO:0000256" key="3">
    <source>
        <dbReference type="ARBA" id="ARBA00022525"/>
    </source>
</evidence>